<accession>A0AAU8RVB6</accession>
<dbReference type="Proteomes" id="UP000030786">
    <property type="component" value="Chromosome"/>
</dbReference>
<dbReference type="KEGG" id="cbat:M666_14590"/>
<dbReference type="EMBL" id="CP009976">
    <property type="protein sequence ID" value="AIZ42692.1"/>
    <property type="molecule type" value="Genomic_DNA"/>
</dbReference>
<proteinExistence type="predicted"/>
<dbReference type="GeneID" id="78061962"/>
<dbReference type="RefSeq" id="WP_029446457.1">
    <property type="nucleotide sequence ID" value="NZ_CP009976.1"/>
</dbReference>
<evidence type="ECO:0000313" key="2">
    <source>
        <dbReference type="Proteomes" id="UP000030786"/>
    </source>
</evidence>
<protein>
    <submittedName>
        <fullName evidence="1">Uncharacterized protein</fullName>
    </submittedName>
</protein>
<gene>
    <name evidence="1" type="ORF">M666_14590</name>
</gene>
<organism evidence="1 2">
    <name type="scientific">Cellulophaga baltica 18</name>
    <dbReference type="NCBI Taxonomy" id="1348584"/>
    <lineage>
        <taxon>Bacteria</taxon>
        <taxon>Pseudomonadati</taxon>
        <taxon>Bacteroidota</taxon>
        <taxon>Flavobacteriia</taxon>
        <taxon>Flavobacteriales</taxon>
        <taxon>Flavobacteriaceae</taxon>
        <taxon>Cellulophaga</taxon>
    </lineage>
</organism>
<evidence type="ECO:0000313" key="1">
    <source>
        <dbReference type="EMBL" id="AIZ42692.1"/>
    </source>
</evidence>
<name>A0AAU8RVB6_9FLAO</name>
<sequence>MKSRNNLNDKIRLTTIKIQEEYPELVKYIDEIPREPIFVSDEEVSSVALKAYLDSLNEILNNYSQNTKLQDNENK</sequence>
<reference evidence="1 2" key="1">
    <citation type="journal article" date="2014" name="Environ. Microbiol.">
        <title>Contrasting genomic patterns and infection strategies of two co-existing Bacteroidetes podovirus genera.</title>
        <authorList>
            <person name="Holmfeldt K."/>
            <person name="Howard-Varona C."/>
            <person name="Solonenko N."/>
            <person name="Sullivan M.B."/>
        </authorList>
    </citation>
    <scope>NUCLEOTIDE SEQUENCE [LARGE SCALE GENOMIC DNA]</scope>
    <source>
        <strain evidence="1 2">18</strain>
    </source>
</reference>
<dbReference type="AlphaFoldDB" id="A0AAU8RVB6"/>